<protein>
    <submittedName>
        <fullName evidence="3">Uncharacterized protein</fullName>
    </submittedName>
</protein>
<proteinExistence type="predicted"/>
<evidence type="ECO:0000313" key="4">
    <source>
        <dbReference type="Proteomes" id="UP000030746"/>
    </source>
</evidence>
<accession>V4CL55</accession>
<name>V4CL55_LOTGI</name>
<feature type="region of interest" description="Disordered" evidence="2">
    <location>
        <begin position="143"/>
        <end position="162"/>
    </location>
</feature>
<dbReference type="HOGENOM" id="CLU_1201006_0_0_1"/>
<dbReference type="GeneID" id="20237153"/>
<reference evidence="3 4" key="1">
    <citation type="journal article" date="2013" name="Nature">
        <title>Insights into bilaterian evolution from three spiralian genomes.</title>
        <authorList>
            <person name="Simakov O."/>
            <person name="Marletaz F."/>
            <person name="Cho S.J."/>
            <person name="Edsinger-Gonzales E."/>
            <person name="Havlak P."/>
            <person name="Hellsten U."/>
            <person name="Kuo D.H."/>
            <person name="Larsson T."/>
            <person name="Lv J."/>
            <person name="Arendt D."/>
            <person name="Savage R."/>
            <person name="Osoegawa K."/>
            <person name="de Jong P."/>
            <person name="Grimwood J."/>
            <person name="Chapman J.A."/>
            <person name="Shapiro H."/>
            <person name="Aerts A."/>
            <person name="Otillar R.P."/>
            <person name="Terry A.Y."/>
            <person name="Boore J.L."/>
            <person name="Grigoriev I.V."/>
            <person name="Lindberg D.R."/>
            <person name="Seaver E.C."/>
            <person name="Weisblat D.A."/>
            <person name="Putnam N.H."/>
            <person name="Rokhsar D.S."/>
        </authorList>
    </citation>
    <scope>NUCLEOTIDE SEQUENCE [LARGE SCALE GENOMIC DNA]</scope>
</reference>
<dbReference type="OrthoDB" id="6186498at2759"/>
<dbReference type="Proteomes" id="UP000030746">
    <property type="component" value="Unassembled WGS sequence"/>
</dbReference>
<feature type="coiled-coil region" evidence="1">
    <location>
        <begin position="51"/>
        <end position="94"/>
    </location>
</feature>
<gene>
    <name evidence="3" type="ORF">LOTGIDRAFT_156958</name>
</gene>
<keyword evidence="4" id="KW-1185">Reference proteome</keyword>
<evidence type="ECO:0000313" key="3">
    <source>
        <dbReference type="EMBL" id="ESP03000.1"/>
    </source>
</evidence>
<dbReference type="AlphaFoldDB" id="V4CL55"/>
<organism evidence="3 4">
    <name type="scientific">Lottia gigantea</name>
    <name type="common">Giant owl limpet</name>
    <dbReference type="NCBI Taxonomy" id="225164"/>
    <lineage>
        <taxon>Eukaryota</taxon>
        <taxon>Metazoa</taxon>
        <taxon>Spiralia</taxon>
        <taxon>Lophotrochozoa</taxon>
        <taxon>Mollusca</taxon>
        <taxon>Gastropoda</taxon>
        <taxon>Patellogastropoda</taxon>
        <taxon>Lottioidea</taxon>
        <taxon>Lottiidae</taxon>
        <taxon>Lottia</taxon>
    </lineage>
</organism>
<sequence length="231" mass="26168">MPPKGRQNKRETSEVVEVSECSDDSLIVPLELEISIEDTENFVDDDDEITEEDMAAEIERNQIDVEHLQKQMRKSNLKKELMECRKRLEEMKILASTKGMPTISNVKSGLKLTDLRKMSQLGAEVDNRMTSIGLVDSDSDSDVSMSFEKDRSKTRPRISTKSGINARSSDMVVCPRRWPHASLHFQHASKNYNFADLPLNLFVAGELKILSNSETLSVERDGRLALLKKIV</sequence>
<dbReference type="EMBL" id="KB200129">
    <property type="protein sequence ID" value="ESP03000.1"/>
    <property type="molecule type" value="Genomic_DNA"/>
</dbReference>
<keyword evidence="1" id="KW-0175">Coiled coil</keyword>
<dbReference type="RefSeq" id="XP_009046470.1">
    <property type="nucleotide sequence ID" value="XM_009048222.1"/>
</dbReference>
<dbReference type="CTD" id="20237153"/>
<dbReference type="KEGG" id="lgi:LOTGIDRAFT_156958"/>
<evidence type="ECO:0000256" key="1">
    <source>
        <dbReference type="SAM" id="Coils"/>
    </source>
</evidence>
<evidence type="ECO:0000256" key="2">
    <source>
        <dbReference type="SAM" id="MobiDB-lite"/>
    </source>
</evidence>